<protein>
    <submittedName>
        <fullName evidence="1">Uncharacterized protein</fullName>
    </submittedName>
</protein>
<reference evidence="1" key="1">
    <citation type="submission" date="2021-01" db="EMBL/GenBank/DDBJ databases">
        <authorList>
            <person name="Sun Q."/>
        </authorList>
    </citation>
    <scope>NUCLEOTIDE SEQUENCE</scope>
    <source>
        <strain evidence="1">YIM B02566</strain>
    </source>
</reference>
<dbReference type="EMBL" id="JAENHL010000004">
    <property type="protein sequence ID" value="MBK1865191.1"/>
    <property type="molecule type" value="Genomic_DNA"/>
</dbReference>
<keyword evidence="2" id="KW-1185">Reference proteome</keyword>
<sequence>MTGISIAERRRPASLRRWLLRGTLTLLALLVTIFAAVAFLIYPVWRSYPEADFPAATSVAERNGQDLDYLRQLPEIDRSFTPETRSTFVQGLEALKARAAGLDRAQLTMEVARLVAVANNGHTNVITLLDDTTFKSVPVRLGVFADGLFVVKTTGENRELLGAQILAVNGRESEALIASLGPFIGGPATLLRAQAPRLIVSPELLHAAGLGDSPERADFRFRLADGSEIERTLTALAYEKTKAGAYWPVRDLSPVPPDKDNADWTHVLGQPDTAPLYLSRLDRNYWNDSLADGKLLYLQINRMRDEGTEPLGAYLDRMLGEIRRAGVRNVAVDLRFNRGGNYMLAADFARALPEALPADGRVFILTGENTFSAAISIASRLKFFSGDRGVQVGEPMGDRGQMWGEGGVATLPNSKIAVRYATGYHDWEKGCRLEQITYCFLPNYIYGAAPGSLDPQVEVKPAFSDYVARRDPVMEEVLKRITP</sequence>
<proteinExistence type="predicted"/>
<organism evidence="1 2">
    <name type="scientific">Taklimakanibacter albus</name>
    <dbReference type="NCBI Taxonomy" id="2800327"/>
    <lineage>
        <taxon>Bacteria</taxon>
        <taxon>Pseudomonadati</taxon>
        <taxon>Pseudomonadota</taxon>
        <taxon>Alphaproteobacteria</taxon>
        <taxon>Hyphomicrobiales</taxon>
        <taxon>Aestuariivirgaceae</taxon>
        <taxon>Taklimakanibacter</taxon>
    </lineage>
</organism>
<evidence type="ECO:0000313" key="1">
    <source>
        <dbReference type="EMBL" id="MBK1865191.1"/>
    </source>
</evidence>
<comment type="caution">
    <text evidence="1">The sequence shown here is derived from an EMBL/GenBank/DDBJ whole genome shotgun (WGS) entry which is preliminary data.</text>
</comment>
<name>A0ACC5QYA6_9HYPH</name>
<accession>A0ACC5QYA6</accession>
<dbReference type="Proteomes" id="UP000616151">
    <property type="component" value="Unassembled WGS sequence"/>
</dbReference>
<gene>
    <name evidence="1" type="ORF">JHL16_02410</name>
</gene>
<evidence type="ECO:0000313" key="2">
    <source>
        <dbReference type="Proteomes" id="UP000616151"/>
    </source>
</evidence>